<dbReference type="Gene3D" id="3.40.1110.10">
    <property type="entry name" value="Calcium-transporting ATPase, cytoplasmic domain N"/>
    <property type="match status" value="1"/>
</dbReference>
<dbReference type="GO" id="GO:0006874">
    <property type="term" value="P:intracellular calcium ion homeostasis"/>
    <property type="evidence" value="ECO:0007669"/>
    <property type="project" value="TreeGrafter"/>
</dbReference>
<comment type="caution">
    <text evidence="27">The sequence shown here is derived from an EMBL/GenBank/DDBJ whole genome shotgun (WGS) entry which is preliminary data.</text>
</comment>
<dbReference type="SUPFAM" id="SSF81653">
    <property type="entry name" value="Calcium ATPase, transduction domain A"/>
    <property type="match status" value="1"/>
</dbReference>
<keyword evidence="15" id="KW-1278">Translocase</keyword>
<keyword evidence="10" id="KW-0547">Nucleotide-binding</keyword>
<feature type="domain" description="P5A-ATPase transmembrane helical hairpin" evidence="26">
    <location>
        <begin position="25"/>
        <end position="92"/>
    </location>
</feature>
<organism evidence="27 28">
    <name type="scientific">Pichia kudriavzevii</name>
    <name type="common">Yeast</name>
    <name type="synonym">Issatchenkia orientalis</name>
    <dbReference type="NCBI Taxonomy" id="4909"/>
    <lineage>
        <taxon>Eukaryota</taxon>
        <taxon>Fungi</taxon>
        <taxon>Dikarya</taxon>
        <taxon>Ascomycota</taxon>
        <taxon>Saccharomycotina</taxon>
        <taxon>Pichiomycetes</taxon>
        <taxon>Pichiales</taxon>
        <taxon>Pichiaceae</taxon>
        <taxon>Pichia</taxon>
    </lineage>
</organism>
<dbReference type="GO" id="GO:0016887">
    <property type="term" value="F:ATP hydrolysis activity"/>
    <property type="evidence" value="ECO:0007669"/>
    <property type="project" value="InterPro"/>
</dbReference>
<dbReference type="InterPro" id="IPR044492">
    <property type="entry name" value="P_typ_ATPase_HD_dom"/>
</dbReference>
<dbReference type="SMART" id="SM00173">
    <property type="entry name" value="RAS"/>
    <property type="match status" value="1"/>
</dbReference>
<protein>
    <recommendedName>
        <fullName evidence="22">Ras-related protein RSR1</fullName>
        <ecNumber evidence="5">3.6.5.2</ecNumber>
    </recommendedName>
</protein>
<keyword evidence="16 24" id="KW-1133">Transmembrane helix</keyword>
<dbReference type="InterPro" id="IPR001806">
    <property type="entry name" value="Small_GTPase"/>
</dbReference>
<dbReference type="EMBL" id="MQVM01000035">
    <property type="protein sequence ID" value="ONH71410.1"/>
    <property type="molecule type" value="Genomic_DNA"/>
</dbReference>
<dbReference type="PROSITE" id="PS51419">
    <property type="entry name" value="RAB"/>
    <property type="match status" value="1"/>
</dbReference>
<dbReference type="InterPro" id="IPR023214">
    <property type="entry name" value="HAD_sf"/>
</dbReference>
<evidence type="ECO:0000256" key="6">
    <source>
        <dbReference type="ARBA" id="ARBA00022475"/>
    </source>
</evidence>
<dbReference type="PROSITE" id="PS51421">
    <property type="entry name" value="RAS"/>
    <property type="match status" value="1"/>
</dbReference>
<comment type="catalytic activity">
    <reaction evidence="21">
        <text>GTP + H2O = GDP + phosphate + H(+)</text>
        <dbReference type="Rhea" id="RHEA:19669"/>
        <dbReference type="ChEBI" id="CHEBI:15377"/>
        <dbReference type="ChEBI" id="CHEBI:15378"/>
        <dbReference type="ChEBI" id="CHEBI:37565"/>
        <dbReference type="ChEBI" id="CHEBI:43474"/>
        <dbReference type="ChEBI" id="CHEBI:58189"/>
        <dbReference type="EC" id="3.6.5.2"/>
    </reaction>
</comment>
<dbReference type="SMART" id="SM00176">
    <property type="entry name" value="RAN"/>
    <property type="match status" value="1"/>
</dbReference>
<evidence type="ECO:0000259" key="25">
    <source>
        <dbReference type="Pfam" id="PF00122"/>
    </source>
</evidence>
<dbReference type="InterPro" id="IPR001757">
    <property type="entry name" value="P_typ_ATPase"/>
</dbReference>
<evidence type="ECO:0000313" key="27">
    <source>
        <dbReference type="EMBL" id="ONH71410.1"/>
    </source>
</evidence>
<dbReference type="SMART" id="SM00174">
    <property type="entry name" value="RHO"/>
    <property type="match status" value="1"/>
</dbReference>
<dbReference type="CDD" id="cd07543">
    <property type="entry name" value="P-type_ATPase_cation"/>
    <property type="match status" value="1"/>
</dbReference>
<evidence type="ECO:0000313" key="28">
    <source>
        <dbReference type="Proteomes" id="UP000189274"/>
    </source>
</evidence>
<dbReference type="EC" id="3.6.5.2" evidence="5"/>
<feature type="domain" description="P-type ATPase A" evidence="25">
    <location>
        <begin position="255"/>
        <end position="384"/>
    </location>
</feature>
<evidence type="ECO:0000259" key="26">
    <source>
        <dbReference type="Pfam" id="PF23143"/>
    </source>
</evidence>
<keyword evidence="8 24" id="KW-0812">Transmembrane</keyword>
<evidence type="ECO:0000256" key="9">
    <source>
        <dbReference type="ARBA" id="ARBA00022723"/>
    </source>
</evidence>
<keyword evidence="14" id="KW-0460">Magnesium</keyword>
<dbReference type="VEuPathDB" id="FungiDB:C5L36_0A11330"/>
<dbReference type="InterPro" id="IPR008250">
    <property type="entry name" value="ATPase_P-typ_transduc_dom_A_sf"/>
</dbReference>
<comment type="similarity">
    <text evidence="4">Belongs to the small GTPase superfamily. Ras family.</text>
</comment>
<dbReference type="NCBIfam" id="TIGR01657">
    <property type="entry name" value="P-ATPase-V"/>
    <property type="match status" value="1"/>
</dbReference>
<feature type="compositionally biased region" description="Low complexity" evidence="23">
    <location>
        <begin position="1440"/>
        <end position="1456"/>
    </location>
</feature>
<dbReference type="Pfam" id="PF13246">
    <property type="entry name" value="Cation_ATPase"/>
    <property type="match status" value="1"/>
</dbReference>
<dbReference type="CDD" id="cd04177">
    <property type="entry name" value="RSR1"/>
    <property type="match status" value="1"/>
</dbReference>
<comment type="similarity">
    <text evidence="3">Belongs to the cation transport ATPase (P-type) (TC 3.A.3) family. Type V subfamily.</text>
</comment>
<evidence type="ECO:0000256" key="20">
    <source>
        <dbReference type="ARBA" id="ARBA00023289"/>
    </source>
</evidence>
<accession>A0A1V2LGS8</accession>
<dbReference type="PROSITE" id="PS00154">
    <property type="entry name" value="ATPASE_E1_E2"/>
    <property type="match status" value="1"/>
</dbReference>
<dbReference type="GO" id="GO:0046872">
    <property type="term" value="F:metal ion binding"/>
    <property type="evidence" value="ECO:0007669"/>
    <property type="project" value="UniProtKB-KW"/>
</dbReference>
<dbReference type="SFLD" id="SFLDF00027">
    <property type="entry name" value="p-type_atpase"/>
    <property type="match status" value="1"/>
</dbReference>
<evidence type="ECO:0000256" key="8">
    <source>
        <dbReference type="ARBA" id="ARBA00022692"/>
    </source>
</evidence>
<feature type="transmembrane region" description="Helical" evidence="24">
    <location>
        <begin position="991"/>
        <end position="1010"/>
    </location>
</feature>
<evidence type="ECO:0000256" key="19">
    <source>
        <dbReference type="ARBA" id="ARBA00023288"/>
    </source>
</evidence>
<dbReference type="InterPro" id="IPR027417">
    <property type="entry name" value="P-loop_NTPase"/>
</dbReference>
<dbReference type="InterPro" id="IPR036412">
    <property type="entry name" value="HAD-like_sf"/>
</dbReference>
<dbReference type="InterPro" id="IPR047820">
    <property type="entry name" value="P5A-type_ATPase"/>
</dbReference>
<dbReference type="InterPro" id="IPR005225">
    <property type="entry name" value="Small_GTP-bd"/>
</dbReference>
<evidence type="ECO:0000256" key="2">
    <source>
        <dbReference type="ARBA" id="ARBA00004477"/>
    </source>
</evidence>
<dbReference type="SFLD" id="SFLDG00002">
    <property type="entry name" value="C1.7:_P-type_atpase_like"/>
    <property type="match status" value="1"/>
</dbReference>
<dbReference type="Gene3D" id="2.70.150.10">
    <property type="entry name" value="Calcium-transporting ATPase, cytoplasmic transduction domain A"/>
    <property type="match status" value="1"/>
</dbReference>
<dbReference type="Pfam" id="PF00122">
    <property type="entry name" value="E1-E2_ATPase"/>
    <property type="match status" value="1"/>
</dbReference>
<evidence type="ECO:0000256" key="23">
    <source>
        <dbReference type="SAM" id="MobiDB-lite"/>
    </source>
</evidence>
<feature type="compositionally biased region" description="Low complexity" evidence="23">
    <location>
        <begin position="1421"/>
        <end position="1433"/>
    </location>
</feature>
<comment type="subcellular location">
    <subcellularLocation>
        <location evidence="1">Cell membrane</location>
        <topology evidence="1">Lipid-anchor</topology>
        <orientation evidence="1">Cytoplasmic side</orientation>
    </subcellularLocation>
    <subcellularLocation>
        <location evidence="2">Endoplasmic reticulum membrane</location>
        <topology evidence="2">Multi-pass membrane protein</topology>
    </subcellularLocation>
</comment>
<dbReference type="GO" id="GO:0015662">
    <property type="term" value="F:P-type ion transporter activity"/>
    <property type="evidence" value="ECO:0007669"/>
    <property type="project" value="TreeGrafter"/>
</dbReference>
<evidence type="ECO:0000256" key="24">
    <source>
        <dbReference type="SAM" id="Phobius"/>
    </source>
</evidence>
<evidence type="ECO:0000256" key="5">
    <source>
        <dbReference type="ARBA" id="ARBA00011984"/>
    </source>
</evidence>
<evidence type="ECO:0000256" key="21">
    <source>
        <dbReference type="ARBA" id="ARBA00048098"/>
    </source>
</evidence>
<evidence type="ECO:0000256" key="1">
    <source>
        <dbReference type="ARBA" id="ARBA00004342"/>
    </source>
</evidence>
<feature type="compositionally biased region" description="Polar residues" evidence="23">
    <location>
        <begin position="1464"/>
        <end position="1475"/>
    </location>
</feature>
<feature type="transmembrane region" description="Helical" evidence="24">
    <location>
        <begin position="191"/>
        <end position="211"/>
    </location>
</feature>
<evidence type="ECO:0000256" key="18">
    <source>
        <dbReference type="ARBA" id="ARBA00023136"/>
    </source>
</evidence>
<keyword evidence="19" id="KW-0449">Lipoprotein</keyword>
<dbReference type="Proteomes" id="UP000189274">
    <property type="component" value="Unassembled WGS sequence"/>
</dbReference>
<dbReference type="GO" id="GO:0003925">
    <property type="term" value="F:G protein activity"/>
    <property type="evidence" value="ECO:0007669"/>
    <property type="project" value="UniProtKB-EC"/>
</dbReference>
<dbReference type="GO" id="GO:2000114">
    <property type="term" value="P:regulation of establishment of cell polarity"/>
    <property type="evidence" value="ECO:0007669"/>
    <property type="project" value="UniProtKB-ARBA"/>
</dbReference>
<dbReference type="SFLD" id="SFLDS00003">
    <property type="entry name" value="Haloacid_Dehalogenase"/>
    <property type="match status" value="1"/>
</dbReference>
<reference evidence="28" key="1">
    <citation type="journal article" date="2017" name="Genome Announc.">
        <title>Genome sequences of Cyberlindnera fabianii 65, Pichia kudriavzevii 129, and Saccharomyces cerevisiae 131 isolated from fermented masau fruits in Zimbabwe.</title>
        <authorList>
            <person name="van Rijswijck I.M.H."/>
            <person name="Derks M.F.L."/>
            <person name="Abee T."/>
            <person name="de Ridder D."/>
            <person name="Smid E.J."/>
        </authorList>
    </citation>
    <scope>NUCLEOTIDE SEQUENCE [LARGE SCALE GENOMIC DNA]</scope>
    <source>
        <strain evidence="28">129</strain>
    </source>
</reference>
<dbReference type="SUPFAM" id="SSF81665">
    <property type="entry name" value="Calcium ATPase, transmembrane domain M"/>
    <property type="match status" value="1"/>
</dbReference>
<keyword evidence="20" id="KW-0636">Prenylation</keyword>
<dbReference type="GO" id="GO:0019829">
    <property type="term" value="F:ATPase-coupled monoatomic cation transmembrane transporter activity"/>
    <property type="evidence" value="ECO:0007669"/>
    <property type="project" value="TreeGrafter"/>
</dbReference>
<dbReference type="GO" id="GO:0005789">
    <property type="term" value="C:endoplasmic reticulum membrane"/>
    <property type="evidence" value="ECO:0007669"/>
    <property type="project" value="UniProtKB-SubCell"/>
</dbReference>
<keyword evidence="17" id="KW-0342">GTP-binding</keyword>
<dbReference type="InterPro" id="IPR018303">
    <property type="entry name" value="ATPase_P-typ_P_site"/>
</dbReference>
<dbReference type="PRINTS" id="PR00449">
    <property type="entry name" value="RASTRNSFRMNG"/>
</dbReference>
<keyword evidence="6" id="KW-1003">Cell membrane</keyword>
<feature type="transmembrane region" description="Helical" evidence="24">
    <location>
        <begin position="1053"/>
        <end position="1073"/>
    </location>
</feature>
<evidence type="ECO:0000256" key="13">
    <source>
        <dbReference type="ARBA" id="ARBA00022840"/>
    </source>
</evidence>
<dbReference type="VEuPathDB" id="FungiDB:C5L36_0A11320"/>
<evidence type="ECO:0000256" key="4">
    <source>
        <dbReference type="ARBA" id="ARBA00008344"/>
    </source>
</evidence>
<keyword evidence="11" id="KW-0378">Hydrolase</keyword>
<dbReference type="SMART" id="SM00175">
    <property type="entry name" value="RAB"/>
    <property type="match status" value="1"/>
</dbReference>
<dbReference type="FunFam" id="3.40.50.1000:FF:000071">
    <property type="entry name" value="Cation-transporting ATPase"/>
    <property type="match status" value="1"/>
</dbReference>
<dbReference type="GO" id="GO:0005886">
    <property type="term" value="C:plasma membrane"/>
    <property type="evidence" value="ECO:0007669"/>
    <property type="project" value="UniProtKB-SubCell"/>
</dbReference>
<dbReference type="SUPFAM" id="SSF52540">
    <property type="entry name" value="P-loop containing nucleoside triphosphate hydrolases"/>
    <property type="match status" value="1"/>
</dbReference>
<feature type="region of interest" description="Disordered" evidence="23">
    <location>
        <begin position="1405"/>
        <end position="1483"/>
    </location>
</feature>
<feature type="transmembrane region" description="Helical" evidence="24">
    <location>
        <begin position="57"/>
        <end position="75"/>
    </location>
</feature>
<dbReference type="FunFam" id="3.40.50.300:FF:000631">
    <property type="entry name" value="Ras small monomeric GTPase"/>
    <property type="match status" value="1"/>
</dbReference>
<dbReference type="PROSITE" id="PS51420">
    <property type="entry name" value="RHO"/>
    <property type="match status" value="1"/>
</dbReference>
<dbReference type="NCBIfam" id="TIGR00231">
    <property type="entry name" value="small_GTP"/>
    <property type="match status" value="1"/>
</dbReference>
<dbReference type="Pfam" id="PF23143">
    <property type="entry name" value="2TM_P5A-ATPase"/>
    <property type="match status" value="1"/>
</dbReference>
<keyword evidence="13" id="KW-0067">ATP-binding</keyword>
<dbReference type="SUPFAM" id="SSF56784">
    <property type="entry name" value="HAD-like"/>
    <property type="match status" value="1"/>
</dbReference>
<dbReference type="InterPro" id="IPR041841">
    <property type="entry name" value="Rsr1"/>
</dbReference>
<evidence type="ECO:0000256" key="10">
    <source>
        <dbReference type="ARBA" id="ARBA00022741"/>
    </source>
</evidence>
<keyword evidence="9" id="KW-0479">Metal-binding</keyword>
<proteinExistence type="inferred from homology"/>
<evidence type="ECO:0000256" key="7">
    <source>
        <dbReference type="ARBA" id="ARBA00022481"/>
    </source>
</evidence>
<feature type="region of interest" description="Disordered" evidence="23">
    <location>
        <begin position="319"/>
        <end position="338"/>
    </location>
</feature>
<dbReference type="PANTHER" id="PTHR45630:SF7">
    <property type="entry name" value="ENDOPLASMIC RETICULUM TRANSMEMBRANE HELIX TRANSLOCASE"/>
    <property type="match status" value="1"/>
</dbReference>
<evidence type="ECO:0000256" key="14">
    <source>
        <dbReference type="ARBA" id="ARBA00022842"/>
    </source>
</evidence>
<dbReference type="Pfam" id="PF00071">
    <property type="entry name" value="Ras"/>
    <property type="match status" value="1"/>
</dbReference>
<dbReference type="NCBIfam" id="TIGR01494">
    <property type="entry name" value="ATPase_P-type"/>
    <property type="match status" value="2"/>
</dbReference>
<feature type="compositionally biased region" description="Basic and acidic residues" evidence="23">
    <location>
        <begin position="319"/>
        <end position="334"/>
    </location>
</feature>
<keyword evidence="12" id="KW-0256">Endoplasmic reticulum</keyword>
<feature type="transmembrane region" description="Helical" evidence="24">
    <location>
        <begin position="398"/>
        <end position="418"/>
    </location>
</feature>
<dbReference type="GO" id="GO:0005524">
    <property type="term" value="F:ATP binding"/>
    <property type="evidence" value="ECO:0007669"/>
    <property type="project" value="UniProtKB-KW"/>
</dbReference>
<dbReference type="GO" id="GO:0005525">
    <property type="term" value="F:GTP binding"/>
    <property type="evidence" value="ECO:0007669"/>
    <property type="project" value="UniProtKB-KW"/>
</dbReference>
<evidence type="ECO:0000256" key="12">
    <source>
        <dbReference type="ARBA" id="ARBA00022824"/>
    </source>
</evidence>
<evidence type="ECO:0000256" key="11">
    <source>
        <dbReference type="ARBA" id="ARBA00022801"/>
    </source>
</evidence>
<dbReference type="Gene3D" id="3.40.50.1000">
    <property type="entry name" value="HAD superfamily/HAD-like"/>
    <property type="match status" value="1"/>
</dbReference>
<feature type="transmembrane region" description="Helical" evidence="24">
    <location>
        <begin position="217"/>
        <end position="236"/>
    </location>
</feature>
<dbReference type="InterPro" id="IPR057255">
    <property type="entry name" value="2TM_P5A-ATPase"/>
</dbReference>
<evidence type="ECO:0000256" key="15">
    <source>
        <dbReference type="ARBA" id="ARBA00022967"/>
    </source>
</evidence>
<dbReference type="InterPro" id="IPR059000">
    <property type="entry name" value="ATPase_P-type_domA"/>
</dbReference>
<gene>
    <name evidence="27" type="ORF">BOH78_4532</name>
</gene>
<keyword evidence="7" id="KW-0488">Methylation</keyword>
<dbReference type="InterPro" id="IPR023299">
    <property type="entry name" value="ATPase_P-typ_cyto_dom_N"/>
</dbReference>
<evidence type="ECO:0000256" key="16">
    <source>
        <dbReference type="ARBA" id="ARBA00022989"/>
    </source>
</evidence>
<dbReference type="Gene3D" id="3.40.50.300">
    <property type="entry name" value="P-loop containing nucleotide triphosphate hydrolases"/>
    <property type="match status" value="1"/>
</dbReference>
<evidence type="ECO:0000256" key="3">
    <source>
        <dbReference type="ARBA" id="ARBA00006000"/>
    </source>
</evidence>
<evidence type="ECO:0000256" key="17">
    <source>
        <dbReference type="ARBA" id="ARBA00023134"/>
    </source>
</evidence>
<dbReference type="InterPro" id="IPR023298">
    <property type="entry name" value="ATPase_P-typ_TM_dom_sf"/>
</dbReference>
<name>A0A1V2LGS8_PICKU</name>
<keyword evidence="18 24" id="KW-0472">Membrane</keyword>
<sequence length="1483" mass="167430">MADGTQFVDSDTVEHTQLLVPKSNLSRPYVWPFLIIYPCYNYLYSNHYDEYFVGREWTFIYTLAIVSVHALIWLLPKWNLDLQVKFQYNKVKDLQLATHILMKAKPSCGLSEICKIETIPGQVSFKYQKRKFLYSSKTKKFSPPKFFVDDESLTIKEIKSIRGLPSDKVPALKKHYGPNTFDIPVPTFMELFYEHMLAPFFVFQLFSISLWLMDEMWYLSIFSLIMLFSFEATTVYQRKATMTEFQSMGIKPYNIWVYRDGKWSEIQTDELLPGDVVSVVRTPHEDLSIPCDMILLQGSCIVNEAMLSGESTPLLKESIESRENDSKFQPDGQDKNSLLHGGTSCLQVTAPEKPIIPLAPDNGTLAVVSKTGFETTQGSLVRVMIFSSERMSVANKEAFFFILFLLVFAIVAARYVWIEGTKMGRKQSKLILDCIIVLTSVVPPELPMELTMAVNQSLSALAKHYIFCTEPFRIPVAGRIDVCCFDKTGTLTAEDLFFEGLAGFGSKDRNVLLKCESPDVPEITIDLLGSVHALVRLDDGEVVGDPMEKETVKVSGWKLDDSKKNVMIHTKSNKKIEILKRFQFSSALKRSSVISKIGDKILVGTKGAPETIADRLSNVPADYESTFKHYTRNGSRVLALAYKYLKNGKSLENLERKDVEKDLTFAGFIVFHCPMKDDAVETIQMLNHSSHRCVMITGDNPLTACHVASKVGIITKDVLILDKPEKNHSGDNSLEWRNVDETRVIPVNKDITFDMKFLKENDLCITGYALNELMNHPQISTLIRYSWVYSRVSPSQKEFILNTYKNLGYNTLMCGDGTNDVGALKASNVGIALLNGTEESLKQMQENKKIENFKRLYQKQCDLMAKWNQPPPKIPVQIAHLYPPGPLNPHYLKALEQHGTEITDEVKKLVEEANKDAVLPVQNENAQNALAGNLLSQLQESQQEDEAPVLKLGDASVAAPFTSKLASVTTVVNVIRQGRCALVSTIQMYKILALNCLISAYSLSVLYLAGIKFGDAQATVSGILLSVCFMSISRGKAIEKLSKERPQPGIFNIYIMGSILGQFAIHLAALIYITKEIYILEPREPQVDLDKTFEPSLLNTAMFLLQLSQQISTFTVNYIGRPFRESIHENKGMYYGILSVAALCIAGSTEFMPELNEAMQFVPMEALFKIKLTVTMLLDFFLAWAIELILKHFFMDFKAADIADREYDNDVDNHVEIELTSEEKKIQYYLFFYKHYKLVVLGAGGVGKSCLTVQFVQGVYIDTYDPTIEDSYSKEIEVDGRACNLEILDTAGVAQFTAMRELYIKNGQGFILVYSVADKKSLEELLTIREQITRIKGTSNVPMVLVGNKCDLTEERELEPEDGIEVSKQWNKVPFYETSAMYRMNVDDAFVDVVRQIIRKEVMQQQNSEQEEQNEKITDFQQPLQTQRSQQLLTKDRSFTPQAPQNNNPTQPKPQTEAIPKSKQAPQKSATTDSGSDGCCIIS</sequence>
<dbReference type="PANTHER" id="PTHR45630">
    <property type="entry name" value="CATION-TRANSPORTING ATPASE-RELATED"/>
    <property type="match status" value="1"/>
</dbReference>
<evidence type="ECO:0000256" key="22">
    <source>
        <dbReference type="ARBA" id="ARBA00072720"/>
    </source>
</evidence>
<dbReference type="InterPro" id="IPR006544">
    <property type="entry name" value="P-type_TPase_V"/>
</dbReference>